<evidence type="ECO:0000313" key="10">
    <source>
        <dbReference type="Proteomes" id="UP000291469"/>
    </source>
</evidence>
<gene>
    <name evidence="9" type="ORF">ER308_15405</name>
</gene>
<comment type="subcellular location">
    <subcellularLocation>
        <location evidence="1 7">Cell membrane</location>
        <topology evidence="1 7">Multi-pass membrane protein</topology>
    </subcellularLocation>
</comment>
<evidence type="ECO:0000256" key="4">
    <source>
        <dbReference type="ARBA" id="ARBA00022692"/>
    </source>
</evidence>
<keyword evidence="2 7" id="KW-0813">Transport</keyword>
<reference evidence="9 10" key="1">
    <citation type="submission" date="2019-01" db="EMBL/GenBank/DDBJ databases">
        <title>Egibacter rhizosphaerae EGI 80759T.</title>
        <authorList>
            <person name="Chen D.-D."/>
            <person name="Tian Y."/>
            <person name="Jiao J.-Y."/>
            <person name="Zhang X.-T."/>
            <person name="Zhang Y.-G."/>
            <person name="Zhang Y."/>
            <person name="Xiao M."/>
            <person name="Shu W.-S."/>
            <person name="Li W.-J."/>
        </authorList>
    </citation>
    <scope>NUCLEOTIDE SEQUENCE [LARGE SCALE GENOMIC DNA]</scope>
    <source>
        <strain evidence="9 10">EGI 80759</strain>
    </source>
</reference>
<dbReference type="PROSITE" id="PS50928">
    <property type="entry name" value="ABC_TM1"/>
    <property type="match status" value="1"/>
</dbReference>
<evidence type="ECO:0000313" key="9">
    <source>
        <dbReference type="EMBL" id="QBI20817.1"/>
    </source>
</evidence>
<dbReference type="Proteomes" id="UP000291469">
    <property type="component" value="Chromosome"/>
</dbReference>
<evidence type="ECO:0000256" key="7">
    <source>
        <dbReference type="RuleBase" id="RU363032"/>
    </source>
</evidence>
<feature type="domain" description="ABC transmembrane type-1" evidence="8">
    <location>
        <begin position="79"/>
        <end position="263"/>
    </location>
</feature>
<keyword evidence="10" id="KW-1185">Reference proteome</keyword>
<name>A0A411YHX1_9ACTN</name>
<dbReference type="SUPFAM" id="SSF161098">
    <property type="entry name" value="MetI-like"/>
    <property type="match status" value="1"/>
</dbReference>
<dbReference type="Pfam" id="PF00528">
    <property type="entry name" value="BPD_transp_1"/>
    <property type="match status" value="1"/>
</dbReference>
<evidence type="ECO:0000259" key="8">
    <source>
        <dbReference type="PROSITE" id="PS50928"/>
    </source>
</evidence>
<dbReference type="OrthoDB" id="5458199at2"/>
<feature type="transmembrane region" description="Helical" evidence="7">
    <location>
        <begin position="241"/>
        <end position="259"/>
    </location>
</feature>
<dbReference type="KEGG" id="erz:ER308_15405"/>
<feature type="transmembrane region" description="Helical" evidence="7">
    <location>
        <begin position="128"/>
        <end position="154"/>
    </location>
</feature>
<dbReference type="GO" id="GO:0005886">
    <property type="term" value="C:plasma membrane"/>
    <property type="evidence" value="ECO:0007669"/>
    <property type="project" value="UniProtKB-SubCell"/>
</dbReference>
<accession>A0A411YHX1</accession>
<dbReference type="PANTHER" id="PTHR30151:SF0">
    <property type="entry name" value="ABC TRANSPORTER PERMEASE PROTEIN MJ0413-RELATED"/>
    <property type="match status" value="1"/>
</dbReference>
<dbReference type="PANTHER" id="PTHR30151">
    <property type="entry name" value="ALKANE SULFONATE ABC TRANSPORTER-RELATED, MEMBRANE SUBUNIT"/>
    <property type="match status" value="1"/>
</dbReference>
<sequence length="277" mass="29832">MTADHATAEARDENERVSAAVRRPPRPFWLGLAGIAAVLGVHEAVSRLELLRPEFFPPVSVIAPALLELLPTAQLWEQILGTLQGWGVGLALAAVLAVPLGMLIGSFEAVRRMLRVIVEFMRPIPSVALFPAALLLLGITTGMKVSLVAFAAFWPILFQAIYGVQDVDPATKETARAYGLGPVARFWRIIVPSTSAYIATGLRISSAIALILTVTVELLTNLTGLGNAIGSARTAGQFPQMYALIALTGILGWLLNGTFERVEARLLHWHPSQREGT</sequence>
<dbReference type="InterPro" id="IPR000515">
    <property type="entry name" value="MetI-like"/>
</dbReference>
<dbReference type="EMBL" id="CP036402">
    <property type="protein sequence ID" value="QBI20817.1"/>
    <property type="molecule type" value="Genomic_DNA"/>
</dbReference>
<protein>
    <submittedName>
        <fullName evidence="9">ABC transporter permease</fullName>
    </submittedName>
</protein>
<evidence type="ECO:0000256" key="2">
    <source>
        <dbReference type="ARBA" id="ARBA00022448"/>
    </source>
</evidence>
<evidence type="ECO:0000256" key="5">
    <source>
        <dbReference type="ARBA" id="ARBA00022989"/>
    </source>
</evidence>
<keyword evidence="5 7" id="KW-1133">Transmembrane helix</keyword>
<dbReference type="AlphaFoldDB" id="A0A411YHX1"/>
<keyword evidence="3" id="KW-1003">Cell membrane</keyword>
<evidence type="ECO:0000256" key="6">
    <source>
        <dbReference type="ARBA" id="ARBA00023136"/>
    </source>
</evidence>
<evidence type="ECO:0000256" key="1">
    <source>
        <dbReference type="ARBA" id="ARBA00004651"/>
    </source>
</evidence>
<feature type="transmembrane region" description="Helical" evidence="7">
    <location>
        <begin position="28"/>
        <end position="48"/>
    </location>
</feature>
<feature type="transmembrane region" description="Helical" evidence="7">
    <location>
        <begin position="196"/>
        <end position="220"/>
    </location>
</feature>
<dbReference type="Gene3D" id="1.10.3720.10">
    <property type="entry name" value="MetI-like"/>
    <property type="match status" value="1"/>
</dbReference>
<dbReference type="CDD" id="cd06261">
    <property type="entry name" value="TM_PBP2"/>
    <property type="match status" value="1"/>
</dbReference>
<proteinExistence type="inferred from homology"/>
<keyword evidence="4 7" id="KW-0812">Transmembrane</keyword>
<dbReference type="GO" id="GO:0055085">
    <property type="term" value="P:transmembrane transport"/>
    <property type="evidence" value="ECO:0007669"/>
    <property type="project" value="InterPro"/>
</dbReference>
<evidence type="ECO:0000256" key="3">
    <source>
        <dbReference type="ARBA" id="ARBA00022475"/>
    </source>
</evidence>
<keyword evidence="6 7" id="KW-0472">Membrane</keyword>
<feature type="transmembrane region" description="Helical" evidence="7">
    <location>
        <begin position="88"/>
        <end position="107"/>
    </location>
</feature>
<comment type="similarity">
    <text evidence="7">Belongs to the binding-protein-dependent transport system permease family.</text>
</comment>
<organism evidence="9 10">
    <name type="scientific">Egibacter rhizosphaerae</name>
    <dbReference type="NCBI Taxonomy" id="1670831"/>
    <lineage>
        <taxon>Bacteria</taxon>
        <taxon>Bacillati</taxon>
        <taxon>Actinomycetota</taxon>
        <taxon>Nitriliruptoria</taxon>
        <taxon>Egibacterales</taxon>
        <taxon>Egibacteraceae</taxon>
        <taxon>Egibacter</taxon>
    </lineage>
</organism>
<dbReference type="InterPro" id="IPR035906">
    <property type="entry name" value="MetI-like_sf"/>
</dbReference>